<dbReference type="Proteomes" id="UP000198779">
    <property type="component" value="Unassembled WGS sequence"/>
</dbReference>
<dbReference type="Gene3D" id="3.40.50.300">
    <property type="entry name" value="P-loop containing nucleotide triphosphate hydrolases"/>
    <property type="match status" value="1"/>
</dbReference>
<dbReference type="EMBL" id="FNCQ01000010">
    <property type="protein sequence ID" value="SDG82006.1"/>
    <property type="molecule type" value="Genomic_DNA"/>
</dbReference>
<organism evidence="2 3">
    <name type="scientific">Prevotella communis</name>
    <dbReference type="NCBI Taxonomy" id="2913614"/>
    <lineage>
        <taxon>Bacteria</taxon>
        <taxon>Pseudomonadati</taxon>
        <taxon>Bacteroidota</taxon>
        <taxon>Bacteroidia</taxon>
        <taxon>Bacteroidales</taxon>
        <taxon>Prevotellaceae</taxon>
        <taxon>Prevotella</taxon>
    </lineage>
</organism>
<dbReference type="CDD" id="cd00267">
    <property type="entry name" value="ABC_ATPase"/>
    <property type="match status" value="1"/>
</dbReference>
<proteinExistence type="predicted"/>
<dbReference type="InterPro" id="IPR003439">
    <property type="entry name" value="ABC_transporter-like_ATP-bd"/>
</dbReference>
<dbReference type="SUPFAM" id="SSF52540">
    <property type="entry name" value="P-loop containing nucleoside triphosphate hydrolases"/>
    <property type="match status" value="1"/>
</dbReference>
<dbReference type="GO" id="GO:0005524">
    <property type="term" value="F:ATP binding"/>
    <property type="evidence" value="ECO:0007669"/>
    <property type="project" value="InterPro"/>
</dbReference>
<evidence type="ECO:0000259" key="1">
    <source>
        <dbReference type="Pfam" id="PF00005"/>
    </source>
</evidence>
<feature type="domain" description="ABC transporter" evidence="1">
    <location>
        <begin position="14"/>
        <end position="146"/>
    </location>
</feature>
<accession>A0A1G7XCU9</accession>
<reference evidence="3" key="1">
    <citation type="submission" date="2016-10" db="EMBL/GenBank/DDBJ databases">
        <authorList>
            <person name="Varghese N."/>
            <person name="Submissions S."/>
        </authorList>
    </citation>
    <scope>NUCLEOTIDE SEQUENCE [LARGE SCALE GENOMIC DNA]</scope>
    <source>
        <strain evidence="3">BP1-148</strain>
    </source>
</reference>
<protein>
    <submittedName>
        <fullName evidence="2">ABC transporter</fullName>
    </submittedName>
</protein>
<dbReference type="STRING" id="645274.SAMN04487901_11056"/>
<name>A0A1G7XCU9_9BACT</name>
<gene>
    <name evidence="2" type="ORF">SAMN04487901_11056</name>
</gene>
<sequence length="183" mass="20477">MLELNDVVVEGASKTVSMMAKEGEVTCLTGDSREVRSHLLLAMLGLSPVRSGFISIDGEPLNRQTVKTLRRMMAYVPEELVADGEVTVYEPPTVQEVFEWKENRDAAISNGLLEEEIRRTMAPRKKAQLLAVAVLRKRPILLVDQPHVLSADYLRQQARDGHIVIVSSDDEEILRVSDNVIEL</sequence>
<dbReference type="AlphaFoldDB" id="A0A1G7XCU9"/>
<evidence type="ECO:0000313" key="2">
    <source>
        <dbReference type="EMBL" id="SDG82006.1"/>
    </source>
</evidence>
<evidence type="ECO:0000313" key="3">
    <source>
        <dbReference type="Proteomes" id="UP000198779"/>
    </source>
</evidence>
<dbReference type="InterPro" id="IPR027417">
    <property type="entry name" value="P-loop_NTPase"/>
</dbReference>
<dbReference type="GO" id="GO:0016887">
    <property type="term" value="F:ATP hydrolysis activity"/>
    <property type="evidence" value="ECO:0007669"/>
    <property type="project" value="InterPro"/>
</dbReference>
<keyword evidence="3" id="KW-1185">Reference proteome</keyword>
<dbReference type="Pfam" id="PF00005">
    <property type="entry name" value="ABC_tran"/>
    <property type="match status" value="1"/>
</dbReference>